<organism evidence="5 6">
    <name type="scientific">Candidatus Omnitrophus magneticus</name>
    <dbReference type="NCBI Taxonomy" id="1609969"/>
    <lineage>
        <taxon>Bacteria</taxon>
        <taxon>Pseudomonadati</taxon>
        <taxon>Candidatus Omnitrophota</taxon>
        <taxon>Candidatus Omnitrophus</taxon>
    </lineage>
</organism>
<evidence type="ECO:0000313" key="6">
    <source>
        <dbReference type="Proteomes" id="UP000033428"/>
    </source>
</evidence>
<evidence type="ECO:0000259" key="3">
    <source>
        <dbReference type="SMART" id="SM00331"/>
    </source>
</evidence>
<dbReference type="PANTHER" id="PTHR43156">
    <property type="entry name" value="STAGE II SPORULATION PROTEIN E-RELATED"/>
    <property type="match status" value="1"/>
</dbReference>
<proteinExistence type="predicted"/>
<dbReference type="GO" id="GO:0016791">
    <property type="term" value="F:phosphatase activity"/>
    <property type="evidence" value="ECO:0007669"/>
    <property type="project" value="TreeGrafter"/>
</dbReference>
<dbReference type="Gene3D" id="3.60.40.10">
    <property type="entry name" value="PPM-type phosphatase domain"/>
    <property type="match status" value="1"/>
</dbReference>
<evidence type="ECO:0000256" key="2">
    <source>
        <dbReference type="SAM" id="Phobius"/>
    </source>
</evidence>
<accession>A0A0F0CLI0</accession>
<dbReference type="InterPro" id="IPR007890">
    <property type="entry name" value="CHASE2"/>
</dbReference>
<dbReference type="PATRIC" id="fig|1609969.3.peg.2164"/>
<dbReference type="Pfam" id="PF05226">
    <property type="entry name" value="CHASE2"/>
    <property type="match status" value="1"/>
</dbReference>
<feature type="transmembrane region" description="Helical" evidence="2">
    <location>
        <begin position="367"/>
        <end position="387"/>
    </location>
</feature>
<comment type="caution">
    <text evidence="5">The sequence shown here is derived from an EMBL/GenBank/DDBJ whole genome shotgun (WGS) entry which is preliminary data.</text>
</comment>
<name>A0A0F0CLI0_9BACT</name>
<reference evidence="5 6" key="1">
    <citation type="submission" date="2015-02" db="EMBL/GenBank/DDBJ databases">
        <title>Single-cell genomics of uncultivated deep-branching MTB reveals a conserved set of magnetosome genes.</title>
        <authorList>
            <person name="Kolinko S."/>
            <person name="Richter M."/>
            <person name="Glockner F.O."/>
            <person name="Brachmann A."/>
            <person name="Schuler D."/>
        </authorList>
    </citation>
    <scope>NUCLEOTIDE SEQUENCE [LARGE SCALE GENOMIC DNA]</scope>
    <source>
        <strain evidence="5">SKK-01</strain>
    </source>
</reference>
<dbReference type="SMART" id="SM00331">
    <property type="entry name" value="PP2C_SIG"/>
    <property type="match status" value="1"/>
</dbReference>
<dbReference type="InterPro" id="IPR052016">
    <property type="entry name" value="Bact_Sigma-Reg"/>
</dbReference>
<dbReference type="PANTHER" id="PTHR43156:SF2">
    <property type="entry name" value="STAGE II SPORULATION PROTEIN E"/>
    <property type="match status" value="1"/>
</dbReference>
<keyword evidence="1" id="KW-0378">Hydrolase</keyword>
<evidence type="ECO:0000256" key="1">
    <source>
        <dbReference type="ARBA" id="ARBA00022801"/>
    </source>
</evidence>
<dbReference type="Proteomes" id="UP000033428">
    <property type="component" value="Unassembled WGS sequence"/>
</dbReference>
<feature type="domain" description="CHASE2" evidence="4">
    <location>
        <begin position="30"/>
        <end position="335"/>
    </location>
</feature>
<gene>
    <name evidence="5" type="ORF">OMAG_002034</name>
</gene>
<dbReference type="Pfam" id="PF07228">
    <property type="entry name" value="SpoIIE"/>
    <property type="match status" value="1"/>
</dbReference>
<feature type="transmembrane region" description="Helical" evidence="2">
    <location>
        <begin position="318"/>
        <end position="335"/>
    </location>
</feature>
<dbReference type="SMART" id="SM01080">
    <property type="entry name" value="CHASE2"/>
    <property type="match status" value="1"/>
</dbReference>
<feature type="transmembrane region" description="Helical" evidence="2">
    <location>
        <begin position="342"/>
        <end position="361"/>
    </location>
</feature>
<feature type="domain" description="PPM-type phosphatase" evidence="3">
    <location>
        <begin position="421"/>
        <end position="637"/>
    </location>
</feature>
<keyword evidence="2" id="KW-1133">Transmembrane helix</keyword>
<evidence type="ECO:0000313" key="5">
    <source>
        <dbReference type="EMBL" id="KJJ84117.1"/>
    </source>
</evidence>
<dbReference type="InterPro" id="IPR036457">
    <property type="entry name" value="PPM-type-like_dom_sf"/>
</dbReference>
<keyword evidence="6" id="KW-1185">Reference proteome</keyword>
<dbReference type="InterPro" id="IPR001932">
    <property type="entry name" value="PPM-type_phosphatase-like_dom"/>
</dbReference>
<evidence type="ECO:0000259" key="4">
    <source>
        <dbReference type="SMART" id="SM01080"/>
    </source>
</evidence>
<feature type="transmembrane region" description="Helical" evidence="2">
    <location>
        <begin position="7"/>
        <end position="27"/>
    </location>
</feature>
<dbReference type="SUPFAM" id="SSF81606">
    <property type="entry name" value="PP2C-like"/>
    <property type="match status" value="1"/>
</dbReference>
<protein>
    <submittedName>
        <fullName evidence="5">Membrane protein containing CHASE2</fullName>
    </submittedName>
</protein>
<dbReference type="EMBL" id="JYNY01000403">
    <property type="protein sequence ID" value="KJJ84117.1"/>
    <property type="molecule type" value="Genomic_DNA"/>
</dbReference>
<dbReference type="AlphaFoldDB" id="A0A0F0CLI0"/>
<sequence>MKLSKKTLITAIFFIAGSLVFILFSWFRVFDEFEYSTLDRRYSIRPLQKVSSDIVIIHIGDDTIEKIGEWPIPRKYHALLINALKASGVKTIVFDVFFSEESPDDAEFASAINSAGNVYMSYVFEIERKNSILKKYFSANIIIAPIVNTLSEASNHKGFVNIEPDVDGKVRRIMPFVKFKDNFCPNITLLAALNNMGLSFENVEIIPEKKIVLNKNRSIPLGDDSTLIINYPGKWGASFRHYSYVDIIQSYLSGMVGEHTILNLNELKNSVCFVGFTATASPDAHPSPLEPIYPGVGVHASIYNSILNNEFIIRLNKWWNIFIFSLLCFITALITTRSQKRYAFFSIFCTSFLYVILVAAVFIFNRIWVDIFCPLAANTYVYIFFTVRRYFEEIEKREILEKELDIAKDIQQSFLPKELPSVGVDMCVNMKTARQVGGDLYDIMQLDEQKIGVMIGDVSGKGVPAALFMAQVVSVFRTLAKQGKSPQKVIEDVNNHLVAEARSNLFVTLTYLIIDKEKHLIYYSSGGHLPALFISNKDEISFIDCAMGMPLGLLETDFEEKEIKYEEGSTIILYTDGVTEAMDINGEMFTEKRLKELALKFKGLTSNAIVQMIHKNIELFAGKAKQHDDITIFCARI</sequence>
<keyword evidence="2" id="KW-0472">Membrane</keyword>
<keyword evidence="2" id="KW-0812">Transmembrane</keyword>